<dbReference type="PANTHER" id="PTHR22926:SF5">
    <property type="entry name" value="PHOSPHO-N-ACETYLMURAMOYL-PENTAPEPTIDE-TRANSFERASE HOMOLOG"/>
    <property type="match status" value="1"/>
</dbReference>
<feature type="transmembrane region" description="Helical" evidence="6">
    <location>
        <begin position="150"/>
        <end position="171"/>
    </location>
</feature>
<dbReference type="AlphaFoldDB" id="A0A6B1DPS2"/>
<comment type="cofactor">
    <cofactor evidence="6 8">
        <name>Mg(2+)</name>
        <dbReference type="ChEBI" id="CHEBI:18420"/>
    </cofactor>
</comment>
<dbReference type="GO" id="GO:0046872">
    <property type="term" value="F:metal ion binding"/>
    <property type="evidence" value="ECO:0007669"/>
    <property type="project" value="UniProtKB-KW"/>
</dbReference>
<evidence type="ECO:0000256" key="7">
    <source>
        <dbReference type="NCBIfam" id="TIGR00445"/>
    </source>
</evidence>
<feature type="transmembrane region" description="Helical" evidence="6">
    <location>
        <begin position="119"/>
        <end position="138"/>
    </location>
</feature>
<dbReference type="UniPathway" id="UPA00219"/>
<keyword evidence="6" id="KW-0131">Cell cycle</keyword>
<dbReference type="InterPro" id="IPR000715">
    <property type="entry name" value="Glycosyl_transferase_4"/>
</dbReference>
<dbReference type="GO" id="GO:0009252">
    <property type="term" value="P:peptidoglycan biosynthetic process"/>
    <property type="evidence" value="ECO:0007669"/>
    <property type="project" value="UniProtKB-UniRule"/>
</dbReference>
<feature type="transmembrane region" description="Helical" evidence="6">
    <location>
        <begin position="257"/>
        <end position="279"/>
    </location>
</feature>
<keyword evidence="2 6" id="KW-0808">Transferase</keyword>
<comment type="caution">
    <text evidence="9">The sequence shown here is derived from an EMBL/GenBank/DDBJ whole genome shotgun (WGS) entry which is preliminary data.</text>
</comment>
<keyword evidence="6" id="KW-1003">Cell membrane</keyword>
<dbReference type="EMBL" id="VXPY01000002">
    <property type="protein sequence ID" value="MYD88776.1"/>
    <property type="molecule type" value="Genomic_DNA"/>
</dbReference>
<comment type="subcellular location">
    <subcellularLocation>
        <location evidence="6">Cell membrane</location>
        <topology evidence="6">Multi-pass membrane protein</topology>
    </subcellularLocation>
    <subcellularLocation>
        <location evidence="1">Membrane</location>
        <topology evidence="1">Multi-pass membrane protein</topology>
    </subcellularLocation>
</comment>
<dbReference type="InterPro" id="IPR003524">
    <property type="entry name" value="PNAcMuramoyl-5peptid_Trfase"/>
</dbReference>
<evidence type="ECO:0000256" key="2">
    <source>
        <dbReference type="ARBA" id="ARBA00022679"/>
    </source>
</evidence>
<gene>
    <name evidence="6" type="primary">mraY</name>
    <name evidence="9" type="ORF">F4Y08_00330</name>
</gene>
<keyword evidence="5 6" id="KW-0472">Membrane</keyword>
<feature type="transmembrane region" description="Helical" evidence="6">
    <location>
        <begin position="78"/>
        <end position="99"/>
    </location>
</feature>
<organism evidence="9">
    <name type="scientific">Caldilineaceae bacterium SB0662_bin_9</name>
    <dbReference type="NCBI Taxonomy" id="2605258"/>
    <lineage>
        <taxon>Bacteria</taxon>
        <taxon>Bacillati</taxon>
        <taxon>Chloroflexota</taxon>
        <taxon>Caldilineae</taxon>
        <taxon>Caldilineales</taxon>
        <taxon>Caldilineaceae</taxon>
    </lineage>
</organism>
<evidence type="ECO:0000313" key="9">
    <source>
        <dbReference type="EMBL" id="MYD88776.1"/>
    </source>
</evidence>
<dbReference type="PANTHER" id="PTHR22926">
    <property type="entry name" value="PHOSPHO-N-ACETYLMURAMOYL-PENTAPEPTIDE-TRANSFERASE"/>
    <property type="match status" value="1"/>
</dbReference>
<feature type="binding site" evidence="8">
    <location>
        <position position="176"/>
    </location>
    <ligand>
        <name>Mg(2+)</name>
        <dbReference type="ChEBI" id="CHEBI:18420"/>
    </ligand>
</feature>
<dbReference type="GO" id="GO:0008963">
    <property type="term" value="F:phospho-N-acetylmuramoyl-pentapeptide-transferase activity"/>
    <property type="evidence" value="ECO:0007669"/>
    <property type="project" value="UniProtKB-UniRule"/>
</dbReference>
<feature type="transmembrane region" description="Helical" evidence="6">
    <location>
        <begin position="317"/>
        <end position="333"/>
    </location>
</feature>
<feature type="transmembrane region" description="Helical" evidence="6">
    <location>
        <begin position="232"/>
        <end position="251"/>
    </location>
</feature>
<evidence type="ECO:0000256" key="5">
    <source>
        <dbReference type="ARBA" id="ARBA00023136"/>
    </source>
</evidence>
<keyword evidence="6 8" id="KW-0479">Metal-binding</keyword>
<dbReference type="GO" id="GO:0071555">
    <property type="term" value="P:cell wall organization"/>
    <property type="evidence" value="ECO:0007669"/>
    <property type="project" value="UniProtKB-KW"/>
</dbReference>
<keyword evidence="6" id="KW-0573">Peptidoglycan synthesis</keyword>
<evidence type="ECO:0000256" key="8">
    <source>
        <dbReference type="PIRSR" id="PIRSR600715-1"/>
    </source>
</evidence>
<feature type="transmembrane region" description="Helical" evidence="6">
    <location>
        <begin position="207"/>
        <end position="225"/>
    </location>
</feature>
<evidence type="ECO:0000256" key="4">
    <source>
        <dbReference type="ARBA" id="ARBA00022989"/>
    </source>
</evidence>
<evidence type="ECO:0000256" key="3">
    <source>
        <dbReference type="ARBA" id="ARBA00022692"/>
    </source>
</evidence>
<feature type="transmembrane region" description="Helical" evidence="6">
    <location>
        <begin position="52"/>
        <end position="72"/>
    </location>
</feature>
<dbReference type="GO" id="GO:0008360">
    <property type="term" value="P:regulation of cell shape"/>
    <property type="evidence" value="ECO:0007669"/>
    <property type="project" value="UniProtKB-KW"/>
</dbReference>
<comment type="function">
    <text evidence="6">Catalyzes the initial step of the lipid cycle reactions in the biosynthesis of the cell wall peptidoglycan: transfers peptidoglycan precursor phospho-MurNAc-pentapeptide from UDP-MurNAc-pentapeptide onto the lipid carrier undecaprenyl phosphate, yielding undecaprenyl-pyrophosphoryl-MurNAc-pentapeptide, known as lipid I.</text>
</comment>
<dbReference type="NCBIfam" id="TIGR00445">
    <property type="entry name" value="mraY"/>
    <property type="match status" value="1"/>
</dbReference>
<dbReference type="GO" id="GO:0051301">
    <property type="term" value="P:cell division"/>
    <property type="evidence" value="ECO:0007669"/>
    <property type="project" value="UniProtKB-KW"/>
</dbReference>
<name>A0A6B1DPS2_9CHLR</name>
<comment type="pathway">
    <text evidence="6">Cell wall biogenesis; peptidoglycan biosynthesis.</text>
</comment>
<proteinExistence type="inferred from homology"/>
<sequence length="334" mass="36072">MSIPLILGALSFFIAVMWGRPLIALLHRYGIGKKIRTDGPGHHLDKTGTPTMGGWLFVLPILLITGTLNIANLIGFNIIGASTLLLFFCLGTFAGLGTYDDLRSLIRNSEQQGGITAKVKSLVQFILATVIALVLYYGPPAIDSVGVPGIPSLVNVGWLTVPVAIFLIVGFSNAVNLADGLDSLAGSTATVAFVAYGIIAFLQGYTYISIFCFIVVGSLFAFLWFNAHPAQLFMGDTGSLALGATLALVALMTRQWLILPVIGFIFVAEALSTIIQVVSAKFTRRFWGRDVRPFRLAPIHHHFEALGWSEMQVKERFWIVSVLCGMLGVSLALV</sequence>
<comment type="similarity">
    <text evidence="6">Belongs to the glycosyltransferase 4 family. MraY subfamily.</text>
</comment>
<dbReference type="CDD" id="cd06852">
    <property type="entry name" value="GT_MraY"/>
    <property type="match status" value="1"/>
</dbReference>
<evidence type="ECO:0000256" key="6">
    <source>
        <dbReference type="HAMAP-Rule" id="MF_00038"/>
    </source>
</evidence>
<evidence type="ECO:0000256" key="1">
    <source>
        <dbReference type="ARBA" id="ARBA00004141"/>
    </source>
</evidence>
<dbReference type="EC" id="2.7.8.13" evidence="6 7"/>
<reference evidence="9" key="1">
    <citation type="submission" date="2019-09" db="EMBL/GenBank/DDBJ databases">
        <title>Characterisation of the sponge microbiome using genome-centric metagenomics.</title>
        <authorList>
            <person name="Engelberts J.P."/>
            <person name="Robbins S.J."/>
            <person name="De Goeij J.M."/>
            <person name="Aranda M."/>
            <person name="Bell S.C."/>
            <person name="Webster N.S."/>
        </authorList>
    </citation>
    <scope>NUCLEOTIDE SEQUENCE</scope>
    <source>
        <strain evidence="9">SB0662_bin_9</strain>
    </source>
</reference>
<dbReference type="GO" id="GO:0051992">
    <property type="term" value="F:UDP-N-acetylmuramoyl-L-alanyl-D-glutamyl-meso-2,6-diaminopimelyl-D-alanyl-D-alanine:undecaprenyl-phosphate transferase activity"/>
    <property type="evidence" value="ECO:0007669"/>
    <property type="project" value="RHEA"/>
</dbReference>
<keyword evidence="3 6" id="KW-0812">Transmembrane</keyword>
<keyword evidence="4 6" id="KW-1133">Transmembrane helix</keyword>
<keyword evidence="6" id="KW-0961">Cell wall biogenesis/degradation</keyword>
<comment type="catalytic activity">
    <reaction evidence="6">
        <text>UDP-N-acetyl-alpha-D-muramoyl-L-alanyl-gamma-D-glutamyl-meso-2,6-diaminopimeloyl-D-alanyl-D-alanine + di-trans,octa-cis-undecaprenyl phosphate = di-trans,octa-cis-undecaprenyl diphospho-N-acetyl-alpha-D-muramoyl-L-alanyl-D-glutamyl-meso-2,6-diaminopimeloyl-D-alanyl-D-alanine + UMP</text>
        <dbReference type="Rhea" id="RHEA:28386"/>
        <dbReference type="ChEBI" id="CHEBI:57865"/>
        <dbReference type="ChEBI" id="CHEBI:60392"/>
        <dbReference type="ChEBI" id="CHEBI:61386"/>
        <dbReference type="ChEBI" id="CHEBI:61387"/>
        <dbReference type="EC" id="2.7.8.13"/>
    </reaction>
</comment>
<dbReference type="Pfam" id="PF00953">
    <property type="entry name" value="Glycos_transf_4"/>
    <property type="match status" value="1"/>
</dbReference>
<accession>A0A6B1DPS2</accession>
<protein>
    <recommendedName>
        <fullName evidence="6 7">Phospho-N-acetylmuramoyl-pentapeptide-transferase</fullName>
        <ecNumber evidence="6 7">2.7.8.13</ecNumber>
    </recommendedName>
    <alternativeName>
        <fullName evidence="6">UDP-MurNAc-pentapeptide phosphotransferase</fullName>
    </alternativeName>
</protein>
<keyword evidence="6" id="KW-0133">Cell shape</keyword>
<dbReference type="HAMAP" id="MF_00038">
    <property type="entry name" value="MraY"/>
    <property type="match status" value="1"/>
</dbReference>
<feature type="transmembrane region" description="Helical" evidence="6">
    <location>
        <begin position="6"/>
        <end position="26"/>
    </location>
</feature>
<dbReference type="GO" id="GO:0005886">
    <property type="term" value="C:plasma membrane"/>
    <property type="evidence" value="ECO:0007669"/>
    <property type="project" value="UniProtKB-SubCell"/>
</dbReference>
<keyword evidence="6 8" id="KW-0460">Magnesium</keyword>
<keyword evidence="6" id="KW-0132">Cell division</keyword>
<feature type="binding site" evidence="8">
    <location>
        <position position="236"/>
    </location>
    <ligand>
        <name>Mg(2+)</name>
        <dbReference type="ChEBI" id="CHEBI:18420"/>
    </ligand>
</feature>